<dbReference type="InterPro" id="IPR027640">
    <property type="entry name" value="Kinesin-like_fam"/>
</dbReference>
<name>A0ABP0U340_9BRYO</name>
<evidence type="ECO:0000313" key="12">
    <source>
        <dbReference type="EMBL" id="CAK9211486.1"/>
    </source>
</evidence>
<protein>
    <recommendedName>
        <fullName evidence="8">Kinesin-like protein</fullName>
    </recommendedName>
</protein>
<evidence type="ECO:0000259" key="11">
    <source>
        <dbReference type="PROSITE" id="PS50067"/>
    </source>
</evidence>
<evidence type="ECO:0000256" key="5">
    <source>
        <dbReference type="ARBA" id="ARBA00023054"/>
    </source>
</evidence>
<dbReference type="PROSITE" id="PS50067">
    <property type="entry name" value="KINESIN_MOTOR_2"/>
    <property type="match status" value="1"/>
</dbReference>
<evidence type="ECO:0000256" key="2">
    <source>
        <dbReference type="ARBA" id="ARBA00022490"/>
    </source>
</evidence>
<evidence type="ECO:0000256" key="1">
    <source>
        <dbReference type="ARBA" id="ARBA00004496"/>
    </source>
</evidence>
<dbReference type="PANTHER" id="PTHR47969">
    <property type="entry name" value="CHROMOSOME-ASSOCIATED KINESIN KIF4A-RELATED"/>
    <property type="match status" value="1"/>
</dbReference>
<evidence type="ECO:0000256" key="10">
    <source>
        <dbReference type="SAM" id="MobiDB-lite"/>
    </source>
</evidence>
<feature type="domain" description="Kinesin motor" evidence="11">
    <location>
        <begin position="31"/>
        <end position="389"/>
    </location>
</feature>
<gene>
    <name evidence="12" type="ORF">CSSPTR1EN2_LOCUS10716</name>
</gene>
<dbReference type="InterPro" id="IPR027417">
    <property type="entry name" value="P-loop_NTPase"/>
</dbReference>
<evidence type="ECO:0000256" key="6">
    <source>
        <dbReference type="ARBA" id="ARBA00023175"/>
    </source>
</evidence>
<comment type="similarity">
    <text evidence="7 8">Belongs to the TRAFAC class myosin-kinesin ATPase superfamily. Kinesin family.</text>
</comment>
<keyword evidence="5 9" id="KW-0175">Coiled coil</keyword>
<keyword evidence="2" id="KW-0963">Cytoplasm</keyword>
<dbReference type="PANTHER" id="PTHR47969:SF15">
    <property type="entry name" value="CHROMOSOME-ASSOCIATED KINESIN KIF4A-RELATED"/>
    <property type="match status" value="1"/>
</dbReference>
<dbReference type="PRINTS" id="PR00380">
    <property type="entry name" value="KINESINHEAVY"/>
</dbReference>
<evidence type="ECO:0000256" key="9">
    <source>
        <dbReference type="SAM" id="Coils"/>
    </source>
</evidence>
<dbReference type="InterPro" id="IPR036961">
    <property type="entry name" value="Kinesin_motor_dom_sf"/>
</dbReference>
<dbReference type="SUPFAM" id="SSF52540">
    <property type="entry name" value="P-loop containing nucleoside triphosphate hydrolases"/>
    <property type="match status" value="1"/>
</dbReference>
<reference evidence="12" key="1">
    <citation type="submission" date="2024-02" db="EMBL/GenBank/DDBJ databases">
        <authorList>
            <consortium name="ELIXIR-Norway"/>
            <consortium name="Elixir Norway"/>
        </authorList>
    </citation>
    <scope>NUCLEOTIDE SEQUENCE</scope>
</reference>
<keyword evidence="13" id="KW-1185">Reference proteome</keyword>
<dbReference type="InterPro" id="IPR019821">
    <property type="entry name" value="Kinesin_motor_CS"/>
</dbReference>
<feature type="binding site" evidence="7">
    <location>
        <begin position="110"/>
        <end position="117"/>
    </location>
    <ligand>
        <name>ATP</name>
        <dbReference type="ChEBI" id="CHEBI:30616"/>
    </ligand>
</feature>
<sequence length="729" mass="80744">MRTSSDGDFVVSPVEAEKNGGNEKEAATTQAVQVAVNIRPLIAMERVQGCKDCITIVPGEPQVQIGHHSFTFDYVFGSIALPLDSIFDKCVKPLVEGLFHGYNATVLAYGQTGSGKTYTMGTGYTVRGNTEGVISQVMETIFNRVEMLRQEADFQLRVSFIEILKEEVHDLLDLNPSSAEYGYMGGTMGAAFGAGIKGLGNGKPPIQIRETISGGITLSGVTEVNVKSLEEMSACLERGSLCRATGSTNMNSQSSRSHAIFTITLEQRRKWDKLEDCGEEYLCAKLHLVDLAGSERAKRTGADGARFKEGVHINKGLLALGNVISALGDDKKRREGGHVPYRDSKLTRLLQDSLGGNSRTVMIACVSPADSNAEETLNTLKYANRARNIQNKPTVNRDPMAAEMQQMRQQLELMQAELLCVRAGGPSSTEVQVMKQKIVWLEASNMDLRKELVEARGQLESLAQTAVESQVERDKLKLKLEKLRAGKTFEELDEDADVQTEGLLQDYVTRIQELECELLQMQNSRFPSIGSLRPVSSQSSDSFEDSVSGIDFGGVNSDGSIFLTSGDSSCEAETVVVAKEWGRMTLQENLDKQLRELNIRLQQKEAEMKTFERFDPEYLRLQYERKLEELEEEKRSLQGERDRLIANLETLANAADQNVQIVQEVSMQKRKQLEPHTQSDHKRFSRYYGRKQLTAACLLTGLLQISVALSSPLLSLGADRLEKEAGEIV</sequence>
<keyword evidence="8" id="KW-0493">Microtubule</keyword>
<dbReference type="CDD" id="cd01372">
    <property type="entry name" value="KISc_KIF4"/>
    <property type="match status" value="1"/>
</dbReference>
<dbReference type="Pfam" id="PF00225">
    <property type="entry name" value="Kinesin"/>
    <property type="match status" value="1"/>
</dbReference>
<dbReference type="Proteomes" id="UP001497512">
    <property type="component" value="Chromosome 18"/>
</dbReference>
<evidence type="ECO:0000256" key="3">
    <source>
        <dbReference type="ARBA" id="ARBA00022741"/>
    </source>
</evidence>
<keyword evidence="4 7" id="KW-0067">ATP-binding</keyword>
<proteinExistence type="inferred from homology"/>
<dbReference type="EMBL" id="OZ019910">
    <property type="protein sequence ID" value="CAK9211486.1"/>
    <property type="molecule type" value="Genomic_DNA"/>
</dbReference>
<organism evidence="12 13">
    <name type="scientific">Sphagnum troendelagicum</name>
    <dbReference type="NCBI Taxonomy" id="128251"/>
    <lineage>
        <taxon>Eukaryota</taxon>
        <taxon>Viridiplantae</taxon>
        <taxon>Streptophyta</taxon>
        <taxon>Embryophyta</taxon>
        <taxon>Bryophyta</taxon>
        <taxon>Sphagnophytina</taxon>
        <taxon>Sphagnopsida</taxon>
        <taxon>Sphagnales</taxon>
        <taxon>Sphagnaceae</taxon>
        <taxon>Sphagnum</taxon>
    </lineage>
</organism>
<evidence type="ECO:0000313" key="13">
    <source>
        <dbReference type="Proteomes" id="UP001497512"/>
    </source>
</evidence>
<dbReference type="Pfam" id="PF25764">
    <property type="entry name" value="KIF21A_4th"/>
    <property type="match status" value="1"/>
</dbReference>
<evidence type="ECO:0000256" key="7">
    <source>
        <dbReference type="PROSITE-ProRule" id="PRU00283"/>
    </source>
</evidence>
<feature type="coiled-coil region" evidence="9">
    <location>
        <begin position="587"/>
        <end position="654"/>
    </location>
</feature>
<dbReference type="SMART" id="SM00129">
    <property type="entry name" value="KISc"/>
    <property type="match status" value="1"/>
</dbReference>
<keyword evidence="6 7" id="KW-0505">Motor protein</keyword>
<dbReference type="Gene3D" id="3.40.850.10">
    <property type="entry name" value="Kinesin motor domain"/>
    <property type="match status" value="1"/>
</dbReference>
<feature type="compositionally biased region" description="Basic and acidic residues" evidence="10">
    <location>
        <begin position="15"/>
        <end position="25"/>
    </location>
</feature>
<evidence type="ECO:0000256" key="4">
    <source>
        <dbReference type="ARBA" id="ARBA00022840"/>
    </source>
</evidence>
<dbReference type="InterPro" id="IPR001752">
    <property type="entry name" value="Kinesin_motor_dom"/>
</dbReference>
<dbReference type="PROSITE" id="PS00411">
    <property type="entry name" value="KINESIN_MOTOR_1"/>
    <property type="match status" value="1"/>
</dbReference>
<keyword evidence="3 7" id="KW-0547">Nucleotide-binding</keyword>
<feature type="region of interest" description="Disordered" evidence="10">
    <location>
        <begin position="1"/>
        <end position="25"/>
    </location>
</feature>
<comment type="subcellular location">
    <subcellularLocation>
        <location evidence="1">Cytoplasm</location>
    </subcellularLocation>
</comment>
<accession>A0ABP0U340</accession>
<evidence type="ECO:0000256" key="8">
    <source>
        <dbReference type="RuleBase" id="RU000394"/>
    </source>
</evidence>